<organism evidence="2 3">
    <name type="scientific">Colletotrichum orchidophilum</name>
    <dbReference type="NCBI Taxonomy" id="1209926"/>
    <lineage>
        <taxon>Eukaryota</taxon>
        <taxon>Fungi</taxon>
        <taxon>Dikarya</taxon>
        <taxon>Ascomycota</taxon>
        <taxon>Pezizomycotina</taxon>
        <taxon>Sordariomycetes</taxon>
        <taxon>Hypocreomycetidae</taxon>
        <taxon>Glomerellales</taxon>
        <taxon>Glomerellaceae</taxon>
        <taxon>Colletotrichum</taxon>
    </lineage>
</organism>
<feature type="domain" description="WD-like" evidence="1">
    <location>
        <begin position="90"/>
        <end position="200"/>
    </location>
</feature>
<proteinExistence type="predicted"/>
<dbReference type="Pfam" id="PF20493">
    <property type="entry name" value="WD-like_fungi"/>
    <property type="match status" value="1"/>
</dbReference>
<accession>A0A1G4BAR6</accession>
<dbReference type="EMBL" id="MJBS01000046">
    <property type="protein sequence ID" value="OHE98501.1"/>
    <property type="molecule type" value="Genomic_DNA"/>
</dbReference>
<dbReference type="GeneID" id="34559443"/>
<dbReference type="OrthoDB" id="3705032at2759"/>
<dbReference type="InterPro" id="IPR046925">
    <property type="entry name" value="WD-like_fungi"/>
</dbReference>
<evidence type="ECO:0000313" key="3">
    <source>
        <dbReference type="Proteomes" id="UP000176998"/>
    </source>
</evidence>
<evidence type="ECO:0000259" key="1">
    <source>
        <dbReference type="Pfam" id="PF20493"/>
    </source>
</evidence>
<dbReference type="RefSeq" id="XP_022475650.1">
    <property type="nucleotide sequence ID" value="XM_022617933.1"/>
</dbReference>
<dbReference type="Proteomes" id="UP000176998">
    <property type="component" value="Unassembled WGS sequence"/>
</dbReference>
<sequence length="200" mass="22103">MILPEVNTSLTADLHVARALPYHLIPHMEAVAVMESKFPSHIVLDYWTTDVGNFSTWAPKDYTDISIAPTLPQAEVDAATAAGTTAELCGENELVCAKSHQALSRICMRLIENLKEDRSDDMVRGTPQDYCLEMETEHCCVSWNAMVDKTTRIAELVPAAEIVYDNCRDMMRTYVSGKVYGAIVGNKCLNQCLSNRPGGC</sequence>
<protein>
    <recommendedName>
        <fullName evidence="1">WD-like domain-containing protein</fullName>
    </recommendedName>
</protein>
<keyword evidence="3" id="KW-1185">Reference proteome</keyword>
<reference evidence="2 3" key="1">
    <citation type="submission" date="2016-09" db="EMBL/GenBank/DDBJ databases">
        <authorList>
            <person name="Capua I."/>
            <person name="De Benedictis P."/>
            <person name="Joannis T."/>
            <person name="Lombin L.H."/>
            <person name="Cattoli G."/>
        </authorList>
    </citation>
    <scope>NUCLEOTIDE SEQUENCE [LARGE SCALE GENOMIC DNA]</scope>
    <source>
        <strain evidence="2 3">IMI 309357</strain>
    </source>
</reference>
<comment type="caution">
    <text evidence="2">The sequence shown here is derived from an EMBL/GenBank/DDBJ whole genome shotgun (WGS) entry which is preliminary data.</text>
</comment>
<dbReference type="AlphaFoldDB" id="A0A1G4BAR6"/>
<name>A0A1G4BAR6_9PEZI</name>
<gene>
    <name evidence="2" type="ORF">CORC01_06292</name>
</gene>
<evidence type="ECO:0000313" key="2">
    <source>
        <dbReference type="EMBL" id="OHE98501.1"/>
    </source>
</evidence>